<dbReference type="Proteomes" id="UP000008922">
    <property type="component" value="Chromosome"/>
</dbReference>
<evidence type="ECO:0000313" key="3">
    <source>
        <dbReference type="EMBL" id="BAJ63531.1"/>
    </source>
</evidence>
<dbReference type="CDD" id="cd14498">
    <property type="entry name" value="DSP"/>
    <property type="match status" value="1"/>
</dbReference>
<dbReference type="STRING" id="926569.ANT_15030"/>
<evidence type="ECO:0000313" key="4">
    <source>
        <dbReference type="Proteomes" id="UP000008922"/>
    </source>
</evidence>
<dbReference type="RefSeq" id="WP_013559913.1">
    <property type="nucleotide sequence ID" value="NC_014960.1"/>
</dbReference>
<sequence>MIRKALQIVYRRLTEQGLRISLLWLYGRGLPALTGMPLLRFSRITPSLYVGPQYRKNGLRLLQSEGIHAVVNMREEKDDRDFGLAPAQYCYLPTPDDEAPTIEQLHQGVDFIQKIIQQGGKVYIHCGAGVGRAPTMAAAYFIHQGMSVEEAINTIRLVRPFIFITPPQIKQLYRYYEIVHSDGHVS</sequence>
<dbReference type="eggNOG" id="COG2453">
    <property type="taxonomic scope" value="Bacteria"/>
</dbReference>
<organism evidence="3 4">
    <name type="scientific">Anaerolinea thermophila (strain DSM 14523 / JCM 11388 / NBRC 100420 / UNI-1)</name>
    <dbReference type="NCBI Taxonomy" id="926569"/>
    <lineage>
        <taxon>Bacteria</taxon>
        <taxon>Bacillati</taxon>
        <taxon>Chloroflexota</taxon>
        <taxon>Anaerolineae</taxon>
        <taxon>Anaerolineales</taxon>
        <taxon>Anaerolineaceae</taxon>
        <taxon>Anaerolinea</taxon>
    </lineage>
</organism>
<feature type="domain" description="Tyrosine specific protein phosphatases" evidence="2">
    <location>
        <begin position="103"/>
        <end position="170"/>
    </location>
</feature>
<dbReference type="InterPro" id="IPR000387">
    <property type="entry name" value="Tyr_Pase_dom"/>
</dbReference>
<dbReference type="SUPFAM" id="SSF52799">
    <property type="entry name" value="(Phosphotyrosine protein) phosphatases II"/>
    <property type="match status" value="1"/>
</dbReference>
<dbReference type="EMBL" id="AP012029">
    <property type="protein sequence ID" value="BAJ63531.1"/>
    <property type="molecule type" value="Genomic_DNA"/>
</dbReference>
<dbReference type="GO" id="GO:0016787">
    <property type="term" value="F:hydrolase activity"/>
    <property type="evidence" value="ECO:0007669"/>
    <property type="project" value="UniProtKB-KW"/>
</dbReference>
<dbReference type="InterPro" id="IPR020422">
    <property type="entry name" value="TYR_PHOSPHATASE_DUAL_dom"/>
</dbReference>
<evidence type="ECO:0008006" key="5">
    <source>
        <dbReference type="Google" id="ProtNLM"/>
    </source>
</evidence>
<dbReference type="InParanoid" id="E8N517"/>
<dbReference type="InterPro" id="IPR050561">
    <property type="entry name" value="PTP"/>
</dbReference>
<dbReference type="KEGG" id="atm:ANT_15030"/>
<dbReference type="Gene3D" id="3.90.190.10">
    <property type="entry name" value="Protein tyrosine phosphatase superfamily"/>
    <property type="match status" value="1"/>
</dbReference>
<dbReference type="HOGENOM" id="CLU_1451621_0_0_0"/>
<keyword evidence="3" id="KW-0378">Hydrolase</keyword>
<evidence type="ECO:0000259" key="2">
    <source>
        <dbReference type="PROSITE" id="PS50056"/>
    </source>
</evidence>
<dbReference type="FunFam" id="3.90.190.10:FF:000157">
    <property type="entry name" value="Protein-tyrosine phosphatase"/>
    <property type="match status" value="1"/>
</dbReference>
<evidence type="ECO:0000259" key="1">
    <source>
        <dbReference type="PROSITE" id="PS50054"/>
    </source>
</evidence>
<feature type="domain" description="Tyrosine-protein phosphatase" evidence="1">
    <location>
        <begin position="40"/>
        <end position="181"/>
    </location>
</feature>
<protein>
    <recommendedName>
        <fullName evidence="5">Protein phosphatase</fullName>
    </recommendedName>
</protein>
<dbReference type="InterPro" id="IPR000340">
    <property type="entry name" value="Dual-sp_phosphatase_cat-dom"/>
</dbReference>
<dbReference type="PANTHER" id="PTHR23339">
    <property type="entry name" value="TYROSINE SPECIFIC PROTEIN PHOSPHATASE AND DUAL SPECIFICITY PROTEIN PHOSPHATASE"/>
    <property type="match status" value="1"/>
</dbReference>
<dbReference type="Pfam" id="PF00782">
    <property type="entry name" value="DSPc"/>
    <property type="match status" value="1"/>
</dbReference>
<keyword evidence="4" id="KW-1185">Reference proteome</keyword>
<dbReference type="InterPro" id="IPR029021">
    <property type="entry name" value="Prot-tyrosine_phosphatase-like"/>
</dbReference>
<reference evidence="3 4" key="1">
    <citation type="submission" date="2010-12" db="EMBL/GenBank/DDBJ databases">
        <title>Whole genome sequence of Anaerolinea thermophila UNI-1.</title>
        <authorList>
            <person name="Narita-Yamada S."/>
            <person name="Kishi E."/>
            <person name="Watanabe Y."/>
            <person name="Takasaki K."/>
            <person name="Ankai A."/>
            <person name="Oguchi A."/>
            <person name="Fukui S."/>
            <person name="Takahashi M."/>
            <person name="Yashiro I."/>
            <person name="Hosoyama A."/>
            <person name="Sekiguchi Y."/>
            <person name="Hanada S."/>
            <person name="Fujita N."/>
        </authorList>
    </citation>
    <scope>NUCLEOTIDE SEQUENCE [LARGE SCALE GENOMIC DNA]</scope>
    <source>
        <strain evidence="4">DSM 14523 / JCM 11388 / NBRC 100420 / UNI-1</strain>
    </source>
</reference>
<accession>E8N517</accession>
<gene>
    <name evidence="3" type="ordered locus">ANT_15030</name>
</gene>
<name>E8N517_ANATU</name>
<proteinExistence type="predicted"/>
<dbReference type="PROSITE" id="PS50056">
    <property type="entry name" value="TYR_PHOSPHATASE_2"/>
    <property type="match status" value="1"/>
</dbReference>
<dbReference type="AlphaFoldDB" id="E8N517"/>
<dbReference type="PROSITE" id="PS50054">
    <property type="entry name" value="TYR_PHOSPHATASE_DUAL"/>
    <property type="match status" value="1"/>
</dbReference>
<dbReference type="SMART" id="SM00195">
    <property type="entry name" value="DSPc"/>
    <property type="match status" value="1"/>
</dbReference>